<dbReference type="Pfam" id="PF06985">
    <property type="entry name" value="HET"/>
    <property type="match status" value="1"/>
</dbReference>
<reference evidence="2" key="1">
    <citation type="submission" date="2023-02" db="EMBL/GenBank/DDBJ databases">
        <authorList>
            <person name="Palmer J.M."/>
        </authorList>
    </citation>
    <scope>NUCLEOTIDE SEQUENCE</scope>
    <source>
        <strain evidence="2">FW57</strain>
    </source>
</reference>
<dbReference type="EMBL" id="JAHCVI010000002">
    <property type="protein sequence ID" value="KAG7289146.1"/>
    <property type="molecule type" value="Genomic_DNA"/>
</dbReference>
<dbReference type="Proteomes" id="UP001197093">
    <property type="component" value="Unassembled WGS sequence"/>
</dbReference>
<organism evidence="2 3">
    <name type="scientific">Staphylotrichum longicolle</name>
    <dbReference type="NCBI Taxonomy" id="669026"/>
    <lineage>
        <taxon>Eukaryota</taxon>
        <taxon>Fungi</taxon>
        <taxon>Dikarya</taxon>
        <taxon>Ascomycota</taxon>
        <taxon>Pezizomycotina</taxon>
        <taxon>Sordariomycetes</taxon>
        <taxon>Sordariomycetidae</taxon>
        <taxon>Sordariales</taxon>
        <taxon>Chaetomiaceae</taxon>
        <taxon>Staphylotrichum</taxon>
    </lineage>
</organism>
<name>A0AAD4EXG7_9PEZI</name>
<evidence type="ECO:0000259" key="1">
    <source>
        <dbReference type="Pfam" id="PF06985"/>
    </source>
</evidence>
<dbReference type="InterPro" id="IPR010730">
    <property type="entry name" value="HET"/>
</dbReference>
<gene>
    <name evidence="2" type="ORF">NEMBOFW57_005509</name>
</gene>
<dbReference type="AlphaFoldDB" id="A0AAD4EXG7"/>
<feature type="domain" description="Heterokaryon incompatibility" evidence="1">
    <location>
        <begin position="45"/>
        <end position="204"/>
    </location>
</feature>
<keyword evidence="3" id="KW-1185">Reference proteome</keyword>
<evidence type="ECO:0000313" key="2">
    <source>
        <dbReference type="EMBL" id="KAG7289146.1"/>
    </source>
</evidence>
<dbReference type="InterPro" id="IPR052895">
    <property type="entry name" value="HetReg/Transcr_Mod"/>
</dbReference>
<accession>A0AAD4EXG7</accession>
<proteinExistence type="predicted"/>
<dbReference type="Pfam" id="PF26639">
    <property type="entry name" value="Het-6_barrel"/>
    <property type="match status" value="1"/>
</dbReference>
<sequence>MATYQYTPISILDEDGIRLLHLEPGTGDDIRFSLHPVRLSEKPSYEAISYCWGDPKDTREVHCDGALLHVTNSLYTALKRLRKAEDVRVLWADAVCINQTDTKEKNRQVRLMSAIYSQPTRVLVWLGDDTSGLEGLQESLKGAHEVLPPDMFEFDEIYPVSRKMFHEAARLRREGKPNLNDHDWRPIVKILCHPWFERRWIIQEVTLADDSVPRVAMCGDVEFSWNELASIAYRLAAYGITPLLAGVSTINYYAPYMMAFYQDGGKPMRMLAATCMAYLIKSYRRKGNLVDAVTATPYFKCTNSSDHLYSLLSLMEDSFGLEADYALPPEEVCRQFAVATLITDQNLRPLSLTPHTTILFGGQQPPRLDLPSWVPDLTCQGVVNPLVSYTIRPQLFHAGGDEKPNGRTSADGKLLHLRGRVVDKVAKMARCQVDVPFPTEEEVLPLAGFHARVKKRTANWLQECREVAGEGYSKDDDERNRGFLETLMCGMALMRDPLPEDLLLATQVYIDYLHDFFTEGYVLPQEVRETLLTYGALIEQSTTGVAESRAFCRTEQGRLGHVRAEAKEGDVFVCIVGAEVPYVLRPSSTREGAYTLIGDAFLLGVMQGETLSDARYETVDITIE</sequence>
<dbReference type="PANTHER" id="PTHR24148">
    <property type="entry name" value="ANKYRIN REPEAT DOMAIN-CONTAINING PROTEIN 39 HOMOLOG-RELATED"/>
    <property type="match status" value="1"/>
</dbReference>
<protein>
    <recommendedName>
        <fullName evidence="1">Heterokaryon incompatibility domain-containing protein</fullName>
    </recommendedName>
</protein>
<evidence type="ECO:0000313" key="3">
    <source>
        <dbReference type="Proteomes" id="UP001197093"/>
    </source>
</evidence>
<comment type="caution">
    <text evidence="2">The sequence shown here is derived from an EMBL/GenBank/DDBJ whole genome shotgun (WGS) entry which is preliminary data.</text>
</comment>
<dbReference type="PANTHER" id="PTHR24148:SF64">
    <property type="entry name" value="HETEROKARYON INCOMPATIBILITY DOMAIN-CONTAINING PROTEIN"/>
    <property type="match status" value="1"/>
</dbReference>